<feature type="region of interest" description="Disordered" evidence="1">
    <location>
        <begin position="1"/>
        <end position="34"/>
    </location>
</feature>
<dbReference type="AlphaFoldDB" id="A0A0C9TS40"/>
<sequence>MDDLIKVKGAIEGSDDGTGDDEEPPNPSQLTAKDTDELLYVSQIPLHTCHAEHEDRMIDLWWWL</sequence>
<protein>
    <submittedName>
        <fullName evidence="2">Uncharacterized protein</fullName>
    </submittedName>
</protein>
<name>A0A0C9TS40_PAXIN</name>
<evidence type="ECO:0000256" key="1">
    <source>
        <dbReference type="SAM" id="MobiDB-lite"/>
    </source>
</evidence>
<feature type="compositionally biased region" description="Acidic residues" evidence="1">
    <location>
        <begin position="13"/>
        <end position="24"/>
    </location>
</feature>
<organism evidence="2 3">
    <name type="scientific">Paxillus involutus ATCC 200175</name>
    <dbReference type="NCBI Taxonomy" id="664439"/>
    <lineage>
        <taxon>Eukaryota</taxon>
        <taxon>Fungi</taxon>
        <taxon>Dikarya</taxon>
        <taxon>Basidiomycota</taxon>
        <taxon>Agaricomycotina</taxon>
        <taxon>Agaricomycetes</taxon>
        <taxon>Agaricomycetidae</taxon>
        <taxon>Boletales</taxon>
        <taxon>Paxilineae</taxon>
        <taxon>Paxillaceae</taxon>
        <taxon>Paxillus</taxon>
    </lineage>
</organism>
<dbReference type="Proteomes" id="UP000053647">
    <property type="component" value="Unassembled WGS sequence"/>
</dbReference>
<proteinExistence type="predicted"/>
<evidence type="ECO:0000313" key="3">
    <source>
        <dbReference type="Proteomes" id="UP000053647"/>
    </source>
</evidence>
<dbReference type="HOGENOM" id="CLU_2850359_0_0_1"/>
<dbReference type="OrthoDB" id="10344756at2759"/>
<accession>A0A0C9TS40</accession>
<keyword evidence="3" id="KW-1185">Reference proteome</keyword>
<reference evidence="2 3" key="1">
    <citation type="submission" date="2014-06" db="EMBL/GenBank/DDBJ databases">
        <authorList>
            <consortium name="DOE Joint Genome Institute"/>
            <person name="Kuo A."/>
            <person name="Kohler A."/>
            <person name="Nagy L.G."/>
            <person name="Floudas D."/>
            <person name="Copeland A."/>
            <person name="Barry K.W."/>
            <person name="Cichocki N."/>
            <person name="Veneault-Fourrey C."/>
            <person name="LaButti K."/>
            <person name="Lindquist E.A."/>
            <person name="Lipzen A."/>
            <person name="Lundell T."/>
            <person name="Morin E."/>
            <person name="Murat C."/>
            <person name="Sun H."/>
            <person name="Tunlid A."/>
            <person name="Henrissat B."/>
            <person name="Grigoriev I.V."/>
            <person name="Hibbett D.S."/>
            <person name="Martin F."/>
            <person name="Nordberg H.P."/>
            <person name="Cantor M.N."/>
            <person name="Hua S.X."/>
        </authorList>
    </citation>
    <scope>NUCLEOTIDE SEQUENCE [LARGE SCALE GENOMIC DNA]</scope>
    <source>
        <strain evidence="2 3">ATCC 200175</strain>
    </source>
</reference>
<gene>
    <name evidence="2" type="ORF">PAXINDRAFT_16387</name>
</gene>
<evidence type="ECO:0000313" key="2">
    <source>
        <dbReference type="EMBL" id="KIJ10617.1"/>
    </source>
</evidence>
<reference evidence="3" key="2">
    <citation type="submission" date="2015-01" db="EMBL/GenBank/DDBJ databases">
        <title>Evolutionary Origins and Diversification of the Mycorrhizal Mutualists.</title>
        <authorList>
            <consortium name="DOE Joint Genome Institute"/>
            <consortium name="Mycorrhizal Genomics Consortium"/>
            <person name="Kohler A."/>
            <person name="Kuo A."/>
            <person name="Nagy L.G."/>
            <person name="Floudas D."/>
            <person name="Copeland A."/>
            <person name="Barry K.W."/>
            <person name="Cichocki N."/>
            <person name="Veneault-Fourrey C."/>
            <person name="LaButti K."/>
            <person name="Lindquist E.A."/>
            <person name="Lipzen A."/>
            <person name="Lundell T."/>
            <person name="Morin E."/>
            <person name="Murat C."/>
            <person name="Riley R."/>
            <person name="Ohm R."/>
            <person name="Sun H."/>
            <person name="Tunlid A."/>
            <person name="Henrissat B."/>
            <person name="Grigoriev I.V."/>
            <person name="Hibbett D.S."/>
            <person name="Martin F."/>
        </authorList>
    </citation>
    <scope>NUCLEOTIDE SEQUENCE [LARGE SCALE GENOMIC DNA]</scope>
    <source>
        <strain evidence="3">ATCC 200175</strain>
    </source>
</reference>
<dbReference type="EMBL" id="KN819401">
    <property type="protein sequence ID" value="KIJ10617.1"/>
    <property type="molecule type" value="Genomic_DNA"/>
</dbReference>